<sequence>MTKPSRSIFALAGALALSACTVFPIPEAPRLMELAPPAEREVFDTPRSAALRVDTPLASDPLDSTRVLIKPTPYEFQALPGARWRDSIPVVLRDYLIQEFRQSGGFTSVMTDTSPATAGLTLVTELTGFHAETHADGTTVVIHLHTELMENRSRKSLCVLDQREEALAASAKLDDLMSAFSLAASALSTDITRWSRDCLADA</sequence>
<feature type="domain" description="ABC-type transport auxiliary lipoprotein component" evidence="1">
    <location>
        <begin position="38"/>
        <end position="191"/>
    </location>
</feature>
<dbReference type="EMBL" id="VMRX01000007">
    <property type="protein sequence ID" value="TVT35216.1"/>
    <property type="molecule type" value="Genomic_DNA"/>
</dbReference>
<dbReference type="AlphaFoldDB" id="A0A558BFC9"/>
<organism evidence="2 3">
    <name type="scientific">Marinobacter vinifirmus</name>
    <dbReference type="NCBI Taxonomy" id="355591"/>
    <lineage>
        <taxon>Bacteria</taxon>
        <taxon>Pseudomonadati</taxon>
        <taxon>Pseudomonadota</taxon>
        <taxon>Gammaproteobacteria</taxon>
        <taxon>Pseudomonadales</taxon>
        <taxon>Marinobacteraceae</taxon>
        <taxon>Marinobacter</taxon>
    </lineage>
</organism>
<name>A0A558BFC9_9GAMM</name>
<accession>A0A558BFC9</accession>
<dbReference type="PROSITE" id="PS51257">
    <property type="entry name" value="PROKAR_LIPOPROTEIN"/>
    <property type="match status" value="1"/>
</dbReference>
<evidence type="ECO:0000313" key="3">
    <source>
        <dbReference type="Proteomes" id="UP000319142"/>
    </source>
</evidence>
<evidence type="ECO:0000259" key="1">
    <source>
        <dbReference type="Pfam" id="PF03886"/>
    </source>
</evidence>
<comment type="caution">
    <text evidence="2">The sequence shown here is derived from an EMBL/GenBank/DDBJ whole genome shotgun (WGS) entry which is preliminary data.</text>
</comment>
<gene>
    <name evidence="2" type="ORF">FHK81_03575</name>
</gene>
<reference evidence="2 3" key="1">
    <citation type="submission" date="2019-07" db="EMBL/GenBank/DDBJ databases">
        <title>The pathways for chlorine oxyanion respiration interact through the shared metabolite chlorate.</title>
        <authorList>
            <person name="Barnum T.P."/>
            <person name="Cheng Y."/>
            <person name="Hill K.A."/>
            <person name="Lucas L.N."/>
            <person name="Carlson H.K."/>
            <person name="Coates J.D."/>
        </authorList>
    </citation>
    <scope>NUCLEOTIDE SEQUENCE [LARGE SCALE GENOMIC DNA]</scope>
    <source>
        <strain evidence="2">UCB</strain>
    </source>
</reference>
<dbReference type="Gene3D" id="3.40.50.10610">
    <property type="entry name" value="ABC-type transport auxiliary lipoprotein component"/>
    <property type="match status" value="1"/>
</dbReference>
<evidence type="ECO:0000313" key="2">
    <source>
        <dbReference type="EMBL" id="TVT35216.1"/>
    </source>
</evidence>
<dbReference type="Proteomes" id="UP000319142">
    <property type="component" value="Unassembled WGS sequence"/>
</dbReference>
<dbReference type="RefSeq" id="WP_273132296.1">
    <property type="nucleotide sequence ID" value="NZ_VMRX01000007.1"/>
</dbReference>
<protein>
    <submittedName>
        <fullName evidence="2">ABC transporter</fullName>
    </submittedName>
</protein>
<dbReference type="Pfam" id="PF03886">
    <property type="entry name" value="ABC_trans_aux"/>
    <property type="match status" value="1"/>
</dbReference>
<dbReference type="SUPFAM" id="SSF159594">
    <property type="entry name" value="XCC0632-like"/>
    <property type="match status" value="1"/>
</dbReference>
<proteinExistence type="predicted"/>
<dbReference type="InterPro" id="IPR005586">
    <property type="entry name" value="ABC_trans_aux"/>
</dbReference>